<dbReference type="PANTHER" id="PTHR43861:SF1">
    <property type="entry name" value="TRANS-ACONITATE 2-METHYLTRANSFERASE"/>
    <property type="match status" value="1"/>
</dbReference>
<dbReference type="PANTHER" id="PTHR43861">
    <property type="entry name" value="TRANS-ACONITATE 2-METHYLTRANSFERASE-RELATED"/>
    <property type="match status" value="1"/>
</dbReference>
<evidence type="ECO:0000313" key="3">
    <source>
        <dbReference type="RefSeq" id="XP_013775101.1"/>
    </source>
</evidence>
<dbReference type="RefSeq" id="XP_013775101.1">
    <property type="nucleotide sequence ID" value="XM_013919647.2"/>
</dbReference>
<proteinExistence type="predicted"/>
<gene>
    <name evidence="3" type="primary">LOC106459972</name>
</gene>
<dbReference type="InterPro" id="IPR025714">
    <property type="entry name" value="Methyltranfer_dom"/>
</dbReference>
<feature type="domain" description="Methyltransferase" evidence="1">
    <location>
        <begin position="56"/>
        <end position="176"/>
    </location>
</feature>
<dbReference type="Proteomes" id="UP000694941">
    <property type="component" value="Unplaced"/>
</dbReference>
<evidence type="ECO:0000313" key="2">
    <source>
        <dbReference type="Proteomes" id="UP000694941"/>
    </source>
</evidence>
<sequence>MSQLEIWTRRSKSRSRSNVSDFSLPGTAEYDGYLISLHDKLLSECFNLTTIAEWDKARVLEVGCGCGDTTRQLVDRLPIVRDILGVDADVDAIDYAFSIHADEKLDFANVNIQDINTFDLKWGGKFDWMFSSHALLWAREQSTVLRNLLWCLKPGGRCFIAVPAGKPPDIHAAVTKVLKSSSWSKYFVSSSELVTDLTDENYNRLWFHHPNADRIYSALLEQAGYHVLKTKLVDFRYTFTSNDEYKECVRSLLRQLIEAVPDGKKQVFTKDMLKAAMKKAKKSKDGNVMWNINYAVVVAKRPDLQ</sequence>
<accession>A0ABM1B5A6</accession>
<dbReference type="GeneID" id="106459972"/>
<dbReference type="CDD" id="cd02440">
    <property type="entry name" value="AdoMet_MTases"/>
    <property type="match status" value="1"/>
</dbReference>
<dbReference type="SUPFAM" id="SSF53335">
    <property type="entry name" value="S-adenosyl-L-methionine-dependent methyltransferases"/>
    <property type="match status" value="1"/>
</dbReference>
<dbReference type="Gene3D" id="3.40.50.150">
    <property type="entry name" value="Vaccinia Virus protein VP39"/>
    <property type="match status" value="1"/>
</dbReference>
<dbReference type="Pfam" id="PF13847">
    <property type="entry name" value="Methyltransf_31"/>
    <property type="match status" value="1"/>
</dbReference>
<name>A0ABM1B5A6_LIMPO</name>
<evidence type="ECO:0000259" key="1">
    <source>
        <dbReference type="Pfam" id="PF13847"/>
    </source>
</evidence>
<organism evidence="2 3">
    <name type="scientific">Limulus polyphemus</name>
    <name type="common">Atlantic horseshoe crab</name>
    <dbReference type="NCBI Taxonomy" id="6850"/>
    <lineage>
        <taxon>Eukaryota</taxon>
        <taxon>Metazoa</taxon>
        <taxon>Ecdysozoa</taxon>
        <taxon>Arthropoda</taxon>
        <taxon>Chelicerata</taxon>
        <taxon>Merostomata</taxon>
        <taxon>Xiphosura</taxon>
        <taxon>Limulidae</taxon>
        <taxon>Limulus</taxon>
    </lineage>
</organism>
<reference evidence="3" key="1">
    <citation type="submission" date="2025-08" db="UniProtKB">
        <authorList>
            <consortium name="RefSeq"/>
        </authorList>
    </citation>
    <scope>IDENTIFICATION</scope>
    <source>
        <tissue evidence="3">Muscle</tissue>
    </source>
</reference>
<dbReference type="InterPro" id="IPR029063">
    <property type="entry name" value="SAM-dependent_MTases_sf"/>
</dbReference>
<keyword evidence="2" id="KW-1185">Reference proteome</keyword>
<protein>
    <submittedName>
        <fullName evidence="3">Uncharacterized protein LOC106459972</fullName>
    </submittedName>
</protein>